<keyword evidence="3" id="KW-1185">Reference proteome</keyword>
<dbReference type="EMBL" id="KZ819602">
    <property type="protein sequence ID" value="PWN36626.1"/>
    <property type="molecule type" value="Genomic_DNA"/>
</dbReference>
<dbReference type="GeneID" id="37024205"/>
<feature type="non-terminal residue" evidence="2">
    <location>
        <position position="161"/>
    </location>
</feature>
<feature type="transmembrane region" description="Helical" evidence="1">
    <location>
        <begin position="98"/>
        <end position="118"/>
    </location>
</feature>
<accession>A0A316VGG6</accession>
<keyword evidence="1" id="KW-0472">Membrane</keyword>
<name>A0A316VGG6_9BASI</name>
<organism evidence="2 3">
    <name type="scientific">Meira miltonrushii</name>
    <dbReference type="NCBI Taxonomy" id="1280837"/>
    <lineage>
        <taxon>Eukaryota</taxon>
        <taxon>Fungi</taxon>
        <taxon>Dikarya</taxon>
        <taxon>Basidiomycota</taxon>
        <taxon>Ustilaginomycotina</taxon>
        <taxon>Exobasidiomycetes</taxon>
        <taxon>Exobasidiales</taxon>
        <taxon>Brachybasidiaceae</taxon>
        <taxon>Meira</taxon>
    </lineage>
</organism>
<dbReference type="InParanoid" id="A0A316VGG6"/>
<proteinExistence type="predicted"/>
<evidence type="ECO:0000256" key="1">
    <source>
        <dbReference type="SAM" id="Phobius"/>
    </source>
</evidence>
<sequence length="161" mass="18570">MSEIEENLNIKKSHRVEMISDMSPLVTYWPFDTSTKAFSLFTTTTATKILAHLMFQIFFCLLGVIIISIFHSWPLCSSSMCVSSAYFRNLRVNGTMNMISKFTTSFNCFCLTFTNGFIRMRRFISSRCETHKDGKEDDQVFAEKHIVSFGRVIVCSNFGFR</sequence>
<dbReference type="Proteomes" id="UP000245771">
    <property type="component" value="Unassembled WGS sequence"/>
</dbReference>
<keyword evidence="1" id="KW-0812">Transmembrane</keyword>
<reference evidence="2 3" key="1">
    <citation type="journal article" date="2018" name="Mol. Biol. Evol.">
        <title>Broad Genomic Sampling Reveals a Smut Pathogenic Ancestry of the Fungal Clade Ustilaginomycotina.</title>
        <authorList>
            <person name="Kijpornyongpan T."/>
            <person name="Mondo S.J."/>
            <person name="Barry K."/>
            <person name="Sandor L."/>
            <person name="Lee J."/>
            <person name="Lipzen A."/>
            <person name="Pangilinan J."/>
            <person name="LaButti K."/>
            <person name="Hainaut M."/>
            <person name="Henrissat B."/>
            <person name="Grigoriev I.V."/>
            <person name="Spatafora J.W."/>
            <person name="Aime M.C."/>
        </authorList>
    </citation>
    <scope>NUCLEOTIDE SEQUENCE [LARGE SCALE GENOMIC DNA]</scope>
    <source>
        <strain evidence="2 3">MCA 3882</strain>
    </source>
</reference>
<feature type="transmembrane region" description="Helical" evidence="1">
    <location>
        <begin position="49"/>
        <end position="70"/>
    </location>
</feature>
<evidence type="ECO:0000313" key="2">
    <source>
        <dbReference type="EMBL" id="PWN36626.1"/>
    </source>
</evidence>
<dbReference type="RefSeq" id="XP_025356928.1">
    <property type="nucleotide sequence ID" value="XM_025502424.1"/>
</dbReference>
<evidence type="ECO:0000313" key="3">
    <source>
        <dbReference type="Proteomes" id="UP000245771"/>
    </source>
</evidence>
<gene>
    <name evidence="2" type="ORF">FA14DRAFT_4935</name>
</gene>
<keyword evidence="1" id="KW-1133">Transmembrane helix</keyword>
<dbReference type="AlphaFoldDB" id="A0A316VGG6"/>
<protein>
    <submittedName>
        <fullName evidence="2">Uncharacterized protein</fullName>
    </submittedName>
</protein>